<protein>
    <submittedName>
        <fullName evidence="1">Uncharacterized protein</fullName>
    </submittedName>
</protein>
<organism evidence="1">
    <name type="scientific">Eucampia antarctica</name>
    <dbReference type="NCBI Taxonomy" id="49252"/>
    <lineage>
        <taxon>Eukaryota</taxon>
        <taxon>Sar</taxon>
        <taxon>Stramenopiles</taxon>
        <taxon>Ochrophyta</taxon>
        <taxon>Bacillariophyta</taxon>
        <taxon>Mediophyceae</taxon>
        <taxon>Biddulphiophycidae</taxon>
        <taxon>Hemiaulales</taxon>
        <taxon>Hemiaulaceae</taxon>
        <taxon>Eucampia</taxon>
    </lineage>
</organism>
<dbReference type="AlphaFoldDB" id="A0A7S2RPI7"/>
<name>A0A7S2RPI7_9STRA</name>
<evidence type="ECO:0000313" key="1">
    <source>
        <dbReference type="EMBL" id="CAD9677084.1"/>
    </source>
</evidence>
<gene>
    <name evidence="1" type="ORF">EANT1437_LOCUS8618</name>
</gene>
<reference evidence="1" key="1">
    <citation type="submission" date="2021-01" db="EMBL/GenBank/DDBJ databases">
        <authorList>
            <person name="Corre E."/>
            <person name="Pelletier E."/>
            <person name="Niang G."/>
            <person name="Scheremetjew M."/>
            <person name="Finn R."/>
            <person name="Kale V."/>
            <person name="Holt S."/>
            <person name="Cochrane G."/>
            <person name="Meng A."/>
            <person name="Brown T."/>
            <person name="Cohen L."/>
        </authorList>
    </citation>
    <scope>NUCLEOTIDE SEQUENCE</scope>
    <source>
        <strain evidence="1">CCMP1452</strain>
    </source>
</reference>
<sequence>MIIKKTLIHIRSFEQEIINPKKRLKLNIQQQGEMNNAPAVAVEEFVLDPFKANLNPGKAEDKRLYLSATKELEEDKRIQLKNETAKYFRVMIEADASKFGWGRLINFITNIAGETLSIIKDIRSVKLEDVKNAALKTWNDAKANRATVFPTIENMLVQDLTPTTDNAHKQAFFMLESGHR</sequence>
<proteinExistence type="predicted"/>
<dbReference type="EMBL" id="HBHI01016758">
    <property type="protein sequence ID" value="CAD9677084.1"/>
    <property type="molecule type" value="Transcribed_RNA"/>
</dbReference>
<accession>A0A7S2RPI7</accession>